<evidence type="ECO:0000256" key="2">
    <source>
        <dbReference type="ARBA" id="ARBA00022801"/>
    </source>
</evidence>
<evidence type="ECO:0000256" key="1">
    <source>
        <dbReference type="ARBA" id="ARBA00009865"/>
    </source>
</evidence>
<dbReference type="GO" id="GO:0004553">
    <property type="term" value="F:hydrolase activity, hydrolyzing O-glycosyl compounds"/>
    <property type="evidence" value="ECO:0007669"/>
    <property type="project" value="InterPro"/>
</dbReference>
<dbReference type="AlphaFoldDB" id="A0A7W9KF43"/>
<evidence type="ECO:0000256" key="3">
    <source>
        <dbReference type="ARBA" id="ARBA00023295"/>
    </source>
</evidence>
<accession>A0A7W9KF43</accession>
<dbReference type="Proteomes" id="UP000585638">
    <property type="component" value="Unassembled WGS sequence"/>
</dbReference>
<keyword evidence="7" id="KW-1185">Reference proteome</keyword>
<keyword evidence="3 4" id="KW-0326">Glycosidase</keyword>
<comment type="similarity">
    <text evidence="1 4">Belongs to the glycosyl hydrolase 43 family.</text>
</comment>
<keyword evidence="2 4" id="KW-0378">Hydrolase</keyword>
<organism evidence="6 7">
    <name type="scientific">Kutzneria kofuensis</name>
    <dbReference type="NCBI Taxonomy" id="103725"/>
    <lineage>
        <taxon>Bacteria</taxon>
        <taxon>Bacillati</taxon>
        <taxon>Actinomycetota</taxon>
        <taxon>Actinomycetes</taxon>
        <taxon>Pseudonocardiales</taxon>
        <taxon>Pseudonocardiaceae</taxon>
        <taxon>Kutzneria</taxon>
    </lineage>
</organism>
<evidence type="ECO:0000313" key="7">
    <source>
        <dbReference type="Proteomes" id="UP000585638"/>
    </source>
</evidence>
<proteinExistence type="inferred from homology"/>
<keyword evidence="5" id="KW-0732">Signal</keyword>
<dbReference type="RefSeq" id="WP_184861541.1">
    <property type="nucleotide sequence ID" value="NZ_BAAAWY010000095.1"/>
</dbReference>
<dbReference type="CDD" id="cd18823">
    <property type="entry name" value="GH43_RcAra43A-like"/>
    <property type="match status" value="1"/>
</dbReference>
<gene>
    <name evidence="6" type="ORF">BJ998_002644</name>
</gene>
<evidence type="ECO:0000256" key="4">
    <source>
        <dbReference type="RuleBase" id="RU361187"/>
    </source>
</evidence>
<comment type="caution">
    <text evidence="6">The sequence shown here is derived from an EMBL/GenBank/DDBJ whole genome shotgun (WGS) entry which is preliminary data.</text>
</comment>
<evidence type="ECO:0000256" key="5">
    <source>
        <dbReference type="SAM" id="SignalP"/>
    </source>
</evidence>
<dbReference type="Gene3D" id="2.115.10.20">
    <property type="entry name" value="Glycosyl hydrolase domain, family 43"/>
    <property type="match status" value="1"/>
</dbReference>
<dbReference type="PANTHER" id="PTHR22925">
    <property type="entry name" value="GLYCOSYL HYDROLASE 43 FAMILY MEMBER"/>
    <property type="match status" value="1"/>
</dbReference>
<evidence type="ECO:0008006" key="8">
    <source>
        <dbReference type="Google" id="ProtNLM"/>
    </source>
</evidence>
<protein>
    <recommendedName>
        <fullName evidence="8">Beta-xylosidase</fullName>
    </recommendedName>
</protein>
<dbReference type="InterPro" id="IPR023296">
    <property type="entry name" value="Glyco_hydro_beta-prop_sf"/>
</dbReference>
<dbReference type="GO" id="GO:0005975">
    <property type="term" value="P:carbohydrate metabolic process"/>
    <property type="evidence" value="ECO:0007669"/>
    <property type="project" value="InterPro"/>
</dbReference>
<dbReference type="Gene3D" id="2.60.120.260">
    <property type="entry name" value="Galactose-binding domain-like"/>
    <property type="match status" value="1"/>
</dbReference>
<dbReference type="InterPro" id="IPR006710">
    <property type="entry name" value="Glyco_hydro_43"/>
</dbReference>
<reference evidence="6 7" key="1">
    <citation type="submission" date="2020-08" db="EMBL/GenBank/DDBJ databases">
        <title>Sequencing the genomes of 1000 actinobacteria strains.</title>
        <authorList>
            <person name="Klenk H.-P."/>
        </authorList>
    </citation>
    <scope>NUCLEOTIDE SEQUENCE [LARGE SCALE GENOMIC DNA]</scope>
    <source>
        <strain evidence="6 7">DSM 43851</strain>
    </source>
</reference>
<dbReference type="EMBL" id="JACHIR010000001">
    <property type="protein sequence ID" value="MBB5891448.1"/>
    <property type="molecule type" value="Genomic_DNA"/>
</dbReference>
<name>A0A7W9KF43_9PSEU</name>
<dbReference type="PANTHER" id="PTHR22925:SF3">
    <property type="entry name" value="GLYCOSYL HYDROLASE FAMILY PROTEIN 43"/>
    <property type="match status" value="1"/>
</dbReference>
<feature type="signal peptide" evidence="5">
    <location>
        <begin position="1"/>
        <end position="16"/>
    </location>
</feature>
<dbReference type="SUPFAM" id="SSF75005">
    <property type="entry name" value="Arabinanase/levansucrase/invertase"/>
    <property type="match status" value="1"/>
</dbReference>
<feature type="chain" id="PRO_5031134179" description="Beta-xylosidase" evidence="5">
    <location>
        <begin position="17"/>
        <end position="488"/>
    </location>
</feature>
<sequence length="488" mass="51430">MIATLTFLGNATAASAATPAAQDATASTVQNDVFWKDTTGNPIYSQGGGVLKVGATYYWYGAKYNGAVTYYNNPAKGKNGDTSFSAITIYSSTDLAHWKFEGNALTTSDIGGGWVGRIGVAHNPTTGKYVLISQLNSELVFATSSTPNGHFTKAGTQSNIANVSTGMSGDQSLFTDDDGKAYLAFSNKSGRSHLYVAPLRTSDFLHVDTAVNIANSSSGGREGNIMFKHDGTYYFCSSDLHGWNASHTYCITSSNISSGYSSEFVLQGTDADFSHVTQTGLAFTVTGSAGSFVMFGGDRWSDFAGNGLGYNDWLPITFNGKTPVFHSLSQWNVDAASGTWSVGSGNNYVLNPSAEADRVAQTTLAGWTNSGTANGNHLGGHTGRWALSQRSSSAYNASMYQNISLPNGTYTLSAWVQSSGGQKAANIFAKNFGASELDHSINQSIGSWTEVSITGITVTTGSIQVGVSSEANANNWVNVDDFSLVRAG</sequence>
<dbReference type="Pfam" id="PF04616">
    <property type="entry name" value="Glyco_hydro_43"/>
    <property type="match status" value="1"/>
</dbReference>
<evidence type="ECO:0000313" key="6">
    <source>
        <dbReference type="EMBL" id="MBB5891448.1"/>
    </source>
</evidence>